<feature type="region of interest" description="Disordered" evidence="1">
    <location>
        <begin position="1"/>
        <end position="21"/>
    </location>
</feature>
<comment type="caution">
    <text evidence="2">The sequence shown here is derived from an EMBL/GenBank/DDBJ whole genome shotgun (WGS) entry which is preliminary data.</text>
</comment>
<name>G9YUQ0_FLAPL</name>
<sequence length="45" mass="4782">MATSIRRRGGGGSDGPGGIFRENRIVNRPVLCYNTILGRSAPPDP</sequence>
<evidence type="ECO:0000313" key="3">
    <source>
        <dbReference type="Proteomes" id="UP000004459"/>
    </source>
</evidence>
<proteinExistence type="predicted"/>
<dbReference type="Proteomes" id="UP000004459">
    <property type="component" value="Unassembled WGS sequence"/>
</dbReference>
<dbReference type="AlphaFoldDB" id="G9YUQ0"/>
<protein>
    <submittedName>
        <fullName evidence="2">Uncharacterized protein</fullName>
    </submittedName>
</protein>
<evidence type="ECO:0000313" key="2">
    <source>
        <dbReference type="EMBL" id="EHM41828.1"/>
    </source>
</evidence>
<organism evidence="2 3">
    <name type="scientific">Flavonifractor plautii ATCC 29863</name>
    <dbReference type="NCBI Taxonomy" id="411475"/>
    <lineage>
        <taxon>Bacteria</taxon>
        <taxon>Bacillati</taxon>
        <taxon>Bacillota</taxon>
        <taxon>Clostridia</taxon>
        <taxon>Eubacteriales</taxon>
        <taxon>Oscillospiraceae</taxon>
        <taxon>Flavonifractor</taxon>
    </lineage>
</organism>
<dbReference type="EMBL" id="AGCK01000263">
    <property type="protein sequence ID" value="EHM41828.1"/>
    <property type="molecule type" value="Genomic_DNA"/>
</dbReference>
<dbReference type="HOGENOM" id="CLU_3200112_0_0_9"/>
<gene>
    <name evidence="2" type="ORF">HMPREF0372_03264</name>
</gene>
<accession>G9YUQ0</accession>
<evidence type="ECO:0000256" key="1">
    <source>
        <dbReference type="SAM" id="MobiDB-lite"/>
    </source>
</evidence>
<reference evidence="2 3" key="1">
    <citation type="submission" date="2011-08" db="EMBL/GenBank/DDBJ databases">
        <authorList>
            <person name="Weinstock G."/>
            <person name="Sodergren E."/>
            <person name="Clifton S."/>
            <person name="Fulton L."/>
            <person name="Fulton B."/>
            <person name="Courtney L."/>
            <person name="Fronick C."/>
            <person name="Harrison M."/>
            <person name="Strong C."/>
            <person name="Farmer C."/>
            <person name="Delahaunty K."/>
            <person name="Markovic C."/>
            <person name="Hall O."/>
            <person name="Minx P."/>
            <person name="Tomlinson C."/>
            <person name="Mitreva M."/>
            <person name="Hou S."/>
            <person name="Chen J."/>
            <person name="Wollam A."/>
            <person name="Pepin K.H."/>
            <person name="Johnson M."/>
            <person name="Bhonagiri V."/>
            <person name="Zhang X."/>
            <person name="Suruliraj S."/>
            <person name="Warren W."/>
            <person name="Chinwalla A."/>
            <person name="Mardis E.R."/>
            <person name="Wilson R.K."/>
        </authorList>
    </citation>
    <scope>NUCLEOTIDE SEQUENCE [LARGE SCALE GENOMIC DNA]</scope>
    <source>
        <strain evidence="2 3">ATCC 29863</strain>
    </source>
</reference>